<organism evidence="3">
    <name type="scientific">Anisakis simplex</name>
    <name type="common">Herring worm</name>
    <dbReference type="NCBI Taxonomy" id="6269"/>
    <lineage>
        <taxon>Eukaryota</taxon>
        <taxon>Metazoa</taxon>
        <taxon>Ecdysozoa</taxon>
        <taxon>Nematoda</taxon>
        <taxon>Chromadorea</taxon>
        <taxon>Rhabditida</taxon>
        <taxon>Spirurina</taxon>
        <taxon>Ascaridomorpha</taxon>
        <taxon>Ascaridoidea</taxon>
        <taxon>Anisakidae</taxon>
        <taxon>Anisakis</taxon>
        <taxon>Anisakis simplex complex</taxon>
    </lineage>
</organism>
<dbReference type="OrthoDB" id="5954824at2759"/>
<dbReference type="PANTHER" id="PTHR21207">
    <property type="entry name" value="PARKIN COREGULATED GENE PROTEIN PARK2 COREGULATED"/>
    <property type="match status" value="1"/>
</dbReference>
<dbReference type="AlphaFoldDB" id="A0A0M3J7B7"/>
<dbReference type="InterPro" id="IPR019399">
    <property type="entry name" value="Parkin_co-regulated_protein"/>
</dbReference>
<dbReference type="GO" id="GO:0051879">
    <property type="term" value="F:Hsp90 protein binding"/>
    <property type="evidence" value="ECO:0007669"/>
    <property type="project" value="TreeGrafter"/>
</dbReference>
<sequence length="111" mass="12519">MGDRDHDHDPLALQVPALRAALYSSDLDKRKSMLRLVIRLTKLDSCGPALVPYYRQLLPPLSQRVTLQNSLINYQYGASLTELIETTLGCLERTGGPNAYINIKYIIPTYQ</sequence>
<evidence type="ECO:0000313" key="3">
    <source>
        <dbReference type="WBParaSite" id="ASIM_0000346101-mRNA-1"/>
    </source>
</evidence>
<reference evidence="1 2" key="2">
    <citation type="submission" date="2018-11" db="EMBL/GenBank/DDBJ databases">
        <authorList>
            <consortium name="Pathogen Informatics"/>
        </authorList>
    </citation>
    <scope>NUCLEOTIDE SEQUENCE [LARGE SCALE GENOMIC DNA]</scope>
</reference>
<dbReference type="Proteomes" id="UP000267096">
    <property type="component" value="Unassembled WGS sequence"/>
</dbReference>
<dbReference type="GO" id="GO:0030544">
    <property type="term" value="F:Hsp70 protein binding"/>
    <property type="evidence" value="ECO:0007669"/>
    <property type="project" value="TreeGrafter"/>
</dbReference>
<dbReference type="WBParaSite" id="ASIM_0000346101-mRNA-1">
    <property type="protein sequence ID" value="ASIM_0000346101-mRNA-1"/>
    <property type="gene ID" value="ASIM_0000346101"/>
</dbReference>
<protein>
    <submittedName>
        <fullName evidence="3">Parkin coregulated gene protein</fullName>
    </submittedName>
</protein>
<evidence type="ECO:0000313" key="1">
    <source>
        <dbReference type="EMBL" id="VDK21508.1"/>
    </source>
</evidence>
<name>A0A0M3J7B7_ANISI</name>
<gene>
    <name evidence="1" type="ORF">ASIM_LOCUS3300</name>
</gene>
<dbReference type="PANTHER" id="PTHR21207:SF2">
    <property type="entry name" value="PARKIN COREGULATED GENE PROTEIN"/>
    <property type="match status" value="1"/>
</dbReference>
<accession>A0A0M3J7B7</accession>
<dbReference type="EMBL" id="UYRR01005016">
    <property type="protein sequence ID" value="VDK21508.1"/>
    <property type="molecule type" value="Genomic_DNA"/>
</dbReference>
<dbReference type="Pfam" id="PF10274">
    <property type="entry name" value="ParcG"/>
    <property type="match status" value="1"/>
</dbReference>
<evidence type="ECO:0000313" key="2">
    <source>
        <dbReference type="Proteomes" id="UP000267096"/>
    </source>
</evidence>
<keyword evidence="2" id="KW-1185">Reference proteome</keyword>
<reference evidence="3" key="1">
    <citation type="submission" date="2017-02" db="UniProtKB">
        <authorList>
            <consortium name="WormBaseParasite"/>
        </authorList>
    </citation>
    <scope>IDENTIFICATION</scope>
</reference>
<proteinExistence type="predicted"/>